<comment type="caution">
    <text evidence="2">The sequence shown here is derived from an EMBL/GenBank/DDBJ whole genome shotgun (WGS) entry which is preliminary data.</text>
</comment>
<sequence>MTAPRKTEEQLPPGATLEVRASNVRAYAATYTPSLWDWTPAFVVAGLIVITVVLFVISETRIRREGRHASRIA</sequence>
<gene>
    <name evidence="2" type="ORF">A9X01_23335</name>
</gene>
<dbReference type="Proteomes" id="UP000093795">
    <property type="component" value="Unassembled WGS sequence"/>
</dbReference>
<organism evidence="2 3">
    <name type="scientific">Mycobacterium asiaticum</name>
    <dbReference type="NCBI Taxonomy" id="1790"/>
    <lineage>
        <taxon>Bacteria</taxon>
        <taxon>Bacillati</taxon>
        <taxon>Actinomycetota</taxon>
        <taxon>Actinomycetes</taxon>
        <taxon>Mycobacteriales</taxon>
        <taxon>Mycobacteriaceae</taxon>
        <taxon>Mycobacterium</taxon>
    </lineage>
</organism>
<keyword evidence="1" id="KW-0812">Transmembrane</keyword>
<keyword evidence="1" id="KW-0472">Membrane</keyword>
<name>A0A1A3C3B7_MYCAS</name>
<evidence type="ECO:0000256" key="1">
    <source>
        <dbReference type="SAM" id="Phobius"/>
    </source>
</evidence>
<dbReference type="RefSeq" id="WP_065121676.1">
    <property type="nucleotide sequence ID" value="NZ_LZKQ01000189.1"/>
</dbReference>
<dbReference type="AlphaFoldDB" id="A0A1A3C3B7"/>
<keyword evidence="1" id="KW-1133">Transmembrane helix</keyword>
<evidence type="ECO:0000313" key="3">
    <source>
        <dbReference type="Proteomes" id="UP000093795"/>
    </source>
</evidence>
<dbReference type="EMBL" id="LZKQ01000189">
    <property type="protein sequence ID" value="OBI81599.1"/>
    <property type="molecule type" value="Genomic_DNA"/>
</dbReference>
<accession>A0A1A3C3B7</accession>
<evidence type="ECO:0000313" key="2">
    <source>
        <dbReference type="EMBL" id="OBI81599.1"/>
    </source>
</evidence>
<feature type="transmembrane region" description="Helical" evidence="1">
    <location>
        <begin position="38"/>
        <end position="57"/>
    </location>
</feature>
<proteinExistence type="predicted"/>
<reference evidence="2 3" key="1">
    <citation type="submission" date="2016-06" db="EMBL/GenBank/DDBJ databases">
        <authorList>
            <person name="Kjaerup R.B."/>
            <person name="Dalgaard T.S."/>
            <person name="Juul-Madsen H.R."/>
        </authorList>
    </citation>
    <scope>NUCLEOTIDE SEQUENCE [LARGE SCALE GENOMIC DNA]</scope>
    <source>
        <strain evidence="2 3">1081914.2</strain>
    </source>
</reference>
<protein>
    <submittedName>
        <fullName evidence="2">Uncharacterized protein</fullName>
    </submittedName>
</protein>